<dbReference type="Proteomes" id="UP000054007">
    <property type="component" value="Unassembled WGS sequence"/>
</dbReference>
<dbReference type="PROSITE" id="PS50048">
    <property type="entry name" value="ZN2_CY6_FUNGAL_2"/>
    <property type="match status" value="1"/>
</dbReference>
<proteinExistence type="predicted"/>
<reference evidence="2 3" key="1">
    <citation type="journal article" date="2015" name="Fungal Genet. Biol.">
        <title>Evolution of novel wood decay mechanisms in Agaricales revealed by the genome sequences of Fistulina hepatica and Cylindrobasidium torrendii.</title>
        <authorList>
            <person name="Floudas D."/>
            <person name="Held B.W."/>
            <person name="Riley R."/>
            <person name="Nagy L.G."/>
            <person name="Koehler G."/>
            <person name="Ransdell A.S."/>
            <person name="Younus H."/>
            <person name="Chow J."/>
            <person name="Chiniquy J."/>
            <person name="Lipzen A."/>
            <person name="Tritt A."/>
            <person name="Sun H."/>
            <person name="Haridas S."/>
            <person name="LaButti K."/>
            <person name="Ohm R.A."/>
            <person name="Kues U."/>
            <person name="Blanchette R.A."/>
            <person name="Grigoriev I.V."/>
            <person name="Minto R.E."/>
            <person name="Hibbett D.S."/>
        </authorList>
    </citation>
    <scope>NUCLEOTIDE SEQUENCE [LARGE SCALE GENOMIC DNA]</scope>
    <source>
        <strain evidence="2 3">FP15055 ss-10</strain>
    </source>
</reference>
<dbReference type="PROSITE" id="PS00463">
    <property type="entry name" value="ZN2_CY6_FUNGAL_1"/>
    <property type="match status" value="1"/>
</dbReference>
<evidence type="ECO:0000259" key="1">
    <source>
        <dbReference type="PROSITE" id="PS50048"/>
    </source>
</evidence>
<dbReference type="AlphaFoldDB" id="A0A0D7BS69"/>
<dbReference type="OrthoDB" id="39175at2759"/>
<dbReference type="InterPro" id="IPR036864">
    <property type="entry name" value="Zn2-C6_fun-type_DNA-bd_sf"/>
</dbReference>
<evidence type="ECO:0000313" key="3">
    <source>
        <dbReference type="Proteomes" id="UP000054007"/>
    </source>
</evidence>
<keyword evidence="3" id="KW-1185">Reference proteome</keyword>
<gene>
    <name evidence="2" type="ORF">CYLTODRAFT_36784</name>
</gene>
<dbReference type="Pfam" id="PF00172">
    <property type="entry name" value="Zn_clus"/>
    <property type="match status" value="1"/>
</dbReference>
<feature type="domain" description="Zn(2)-C6 fungal-type" evidence="1">
    <location>
        <begin position="20"/>
        <end position="53"/>
    </location>
</feature>
<accession>A0A0D7BS69</accession>
<sequence length="95" mass="10201">MPKDTSSTDVQPKKRRAQGACDYCRTRKKKCDSSTMPGNICSSCLSLGEACTHVAADARRVSGGSFTLGILAERVSAVPSDSVFYEVHGPRFSAR</sequence>
<dbReference type="EMBL" id="KN880443">
    <property type="protein sequence ID" value="KIY72451.1"/>
    <property type="molecule type" value="Genomic_DNA"/>
</dbReference>
<dbReference type="CDD" id="cd00067">
    <property type="entry name" value="GAL4"/>
    <property type="match status" value="1"/>
</dbReference>
<dbReference type="SMART" id="SM00066">
    <property type="entry name" value="GAL4"/>
    <property type="match status" value="1"/>
</dbReference>
<dbReference type="Gene3D" id="4.10.240.10">
    <property type="entry name" value="Zn(2)-C6 fungal-type DNA-binding domain"/>
    <property type="match status" value="1"/>
</dbReference>
<dbReference type="SUPFAM" id="SSF57701">
    <property type="entry name" value="Zn2/Cys6 DNA-binding domain"/>
    <property type="match status" value="1"/>
</dbReference>
<dbReference type="STRING" id="1314674.A0A0D7BS69"/>
<dbReference type="GO" id="GO:0008270">
    <property type="term" value="F:zinc ion binding"/>
    <property type="evidence" value="ECO:0007669"/>
    <property type="project" value="InterPro"/>
</dbReference>
<dbReference type="GO" id="GO:0000981">
    <property type="term" value="F:DNA-binding transcription factor activity, RNA polymerase II-specific"/>
    <property type="evidence" value="ECO:0007669"/>
    <property type="project" value="InterPro"/>
</dbReference>
<organism evidence="2 3">
    <name type="scientific">Cylindrobasidium torrendii FP15055 ss-10</name>
    <dbReference type="NCBI Taxonomy" id="1314674"/>
    <lineage>
        <taxon>Eukaryota</taxon>
        <taxon>Fungi</taxon>
        <taxon>Dikarya</taxon>
        <taxon>Basidiomycota</taxon>
        <taxon>Agaricomycotina</taxon>
        <taxon>Agaricomycetes</taxon>
        <taxon>Agaricomycetidae</taxon>
        <taxon>Agaricales</taxon>
        <taxon>Marasmiineae</taxon>
        <taxon>Physalacriaceae</taxon>
        <taxon>Cylindrobasidium</taxon>
    </lineage>
</organism>
<protein>
    <recommendedName>
        <fullName evidence="1">Zn(2)-C6 fungal-type domain-containing protein</fullName>
    </recommendedName>
</protein>
<evidence type="ECO:0000313" key="2">
    <source>
        <dbReference type="EMBL" id="KIY72451.1"/>
    </source>
</evidence>
<name>A0A0D7BS69_9AGAR</name>
<dbReference type="InterPro" id="IPR001138">
    <property type="entry name" value="Zn2Cys6_DnaBD"/>
</dbReference>